<comment type="similarity">
    <text evidence="5">Belongs to the YqgF HJR family.</text>
</comment>
<dbReference type="HAMAP" id="MF_00651">
    <property type="entry name" value="Nuclease_YqgF"/>
    <property type="match status" value="1"/>
</dbReference>
<dbReference type="SUPFAM" id="SSF53098">
    <property type="entry name" value="Ribonuclease H-like"/>
    <property type="match status" value="1"/>
</dbReference>
<accession>A0ABT6XR47</accession>
<dbReference type="InterPro" id="IPR006641">
    <property type="entry name" value="YqgF/RNaseH-like_dom"/>
</dbReference>
<organism evidence="7 8">
    <name type="scientific">Flavobacterium sedimenticola</name>
    <dbReference type="NCBI Taxonomy" id="3043286"/>
    <lineage>
        <taxon>Bacteria</taxon>
        <taxon>Pseudomonadati</taxon>
        <taxon>Bacteroidota</taxon>
        <taxon>Flavobacteriia</taxon>
        <taxon>Flavobacteriales</taxon>
        <taxon>Flavobacteriaceae</taxon>
        <taxon>Flavobacterium</taxon>
    </lineage>
</organism>
<feature type="domain" description="YqgF/RNase H-like" evidence="6">
    <location>
        <begin position="2"/>
        <end position="100"/>
    </location>
</feature>
<sequence length="138" mass="15637">MPRILAIDYGIKRTGLAVTDDLQIIASGLTTVASETVIPFLKDYFAKEEVIKVLIGEPKQMNGQPSESTPIIEKFVADFKTHFPEMKVERVDERFTSKMAFQTMIDSGLKKKQRQNKALVDEIAATILLQDYLTRKMI</sequence>
<evidence type="ECO:0000313" key="7">
    <source>
        <dbReference type="EMBL" id="MDI9257564.1"/>
    </source>
</evidence>
<protein>
    <recommendedName>
        <fullName evidence="5">Putative pre-16S rRNA nuclease</fullName>
        <ecNumber evidence="5">3.1.-.-</ecNumber>
    </recommendedName>
</protein>
<keyword evidence="3 5" id="KW-0540">Nuclease</keyword>
<dbReference type="RefSeq" id="WP_283239243.1">
    <property type="nucleotide sequence ID" value="NZ_JASGBP010000005.1"/>
</dbReference>
<evidence type="ECO:0000256" key="1">
    <source>
        <dbReference type="ARBA" id="ARBA00022490"/>
    </source>
</evidence>
<dbReference type="Proteomes" id="UP001230035">
    <property type="component" value="Unassembled WGS sequence"/>
</dbReference>
<comment type="subcellular location">
    <subcellularLocation>
        <location evidence="5">Cytoplasm</location>
    </subcellularLocation>
</comment>
<name>A0ABT6XR47_9FLAO</name>
<comment type="function">
    <text evidence="5">Could be a nuclease involved in processing of the 5'-end of pre-16S rRNA.</text>
</comment>
<dbReference type="NCBIfam" id="TIGR00250">
    <property type="entry name" value="RNAse_H_YqgF"/>
    <property type="match status" value="1"/>
</dbReference>
<dbReference type="PANTHER" id="PTHR33317:SF4">
    <property type="entry name" value="POLYNUCLEOTIDYL TRANSFERASE, RIBONUCLEASE H-LIKE SUPERFAMILY PROTEIN"/>
    <property type="match status" value="1"/>
</dbReference>
<dbReference type="CDD" id="cd16964">
    <property type="entry name" value="YqgF"/>
    <property type="match status" value="1"/>
</dbReference>
<evidence type="ECO:0000256" key="2">
    <source>
        <dbReference type="ARBA" id="ARBA00022517"/>
    </source>
</evidence>
<keyword evidence="4 5" id="KW-0378">Hydrolase</keyword>
<dbReference type="InterPro" id="IPR005227">
    <property type="entry name" value="YqgF"/>
</dbReference>
<keyword evidence="8" id="KW-1185">Reference proteome</keyword>
<reference evidence="7 8" key="1">
    <citation type="submission" date="2023-05" db="EMBL/GenBank/DDBJ databases">
        <title>Flavobacterium sedimenti sp. nov., isolated from the sediment.</title>
        <authorList>
            <person name="Wu N."/>
        </authorList>
    </citation>
    <scope>NUCLEOTIDE SEQUENCE [LARGE SCALE GENOMIC DNA]</scope>
    <source>
        <strain evidence="7 8">YZ-48</strain>
    </source>
</reference>
<dbReference type="EMBL" id="JASGBP010000005">
    <property type="protein sequence ID" value="MDI9257564.1"/>
    <property type="molecule type" value="Genomic_DNA"/>
</dbReference>
<proteinExistence type="inferred from homology"/>
<dbReference type="Gene3D" id="3.30.420.140">
    <property type="entry name" value="YqgF/RNase H-like domain"/>
    <property type="match status" value="1"/>
</dbReference>
<keyword evidence="1 5" id="KW-0963">Cytoplasm</keyword>
<evidence type="ECO:0000256" key="3">
    <source>
        <dbReference type="ARBA" id="ARBA00022722"/>
    </source>
</evidence>
<evidence type="ECO:0000313" key="8">
    <source>
        <dbReference type="Proteomes" id="UP001230035"/>
    </source>
</evidence>
<evidence type="ECO:0000259" key="6">
    <source>
        <dbReference type="SMART" id="SM00732"/>
    </source>
</evidence>
<dbReference type="PANTHER" id="PTHR33317">
    <property type="entry name" value="POLYNUCLEOTIDYL TRANSFERASE, RIBONUCLEASE H-LIKE SUPERFAMILY PROTEIN"/>
    <property type="match status" value="1"/>
</dbReference>
<dbReference type="InterPro" id="IPR012337">
    <property type="entry name" value="RNaseH-like_sf"/>
</dbReference>
<dbReference type="EC" id="3.1.-.-" evidence="5"/>
<comment type="caution">
    <text evidence="7">The sequence shown here is derived from an EMBL/GenBank/DDBJ whole genome shotgun (WGS) entry which is preliminary data.</text>
</comment>
<evidence type="ECO:0000256" key="5">
    <source>
        <dbReference type="HAMAP-Rule" id="MF_00651"/>
    </source>
</evidence>
<dbReference type="InterPro" id="IPR037027">
    <property type="entry name" value="YqgF/RNaseH-like_dom_sf"/>
</dbReference>
<dbReference type="SMART" id="SM00732">
    <property type="entry name" value="YqgFc"/>
    <property type="match status" value="1"/>
</dbReference>
<keyword evidence="2 5" id="KW-0690">Ribosome biogenesis</keyword>
<dbReference type="Pfam" id="PF03652">
    <property type="entry name" value="RuvX"/>
    <property type="match status" value="1"/>
</dbReference>
<gene>
    <name evidence="7" type="primary">ruvX</name>
    <name evidence="7" type="ORF">QHT84_09070</name>
</gene>
<evidence type="ECO:0000256" key="4">
    <source>
        <dbReference type="ARBA" id="ARBA00022801"/>
    </source>
</evidence>